<dbReference type="Gene3D" id="3.30.70.100">
    <property type="match status" value="1"/>
</dbReference>
<evidence type="ECO:0000313" key="1">
    <source>
        <dbReference type="EMBL" id="EMP09748.1"/>
    </source>
</evidence>
<dbReference type="Proteomes" id="UP000012117">
    <property type="component" value="Unassembled WGS sequence"/>
</dbReference>
<dbReference type="SUPFAM" id="SSF55008">
    <property type="entry name" value="HMA, heavy metal-associated domain"/>
    <property type="match status" value="1"/>
</dbReference>
<sequence>MKEIRLTVEGMTCLHCLKTIESALKEAGFTGKANLENREVVYYGKGTTEELSKVKETILKKVINQDESSTRIAFK</sequence>
<dbReference type="InterPro" id="IPR006121">
    <property type="entry name" value="HMA_dom"/>
</dbReference>
<accession>M6ZTI9</accession>
<dbReference type="BioCyc" id="LINT1193029:G11R4-4790-MONOMER"/>
<dbReference type="GO" id="GO:0046872">
    <property type="term" value="F:metal ion binding"/>
    <property type="evidence" value="ECO:0007669"/>
    <property type="project" value="InterPro"/>
</dbReference>
<protein>
    <submittedName>
        <fullName evidence="1">Heavy metal-associated domain protein</fullName>
    </submittedName>
</protein>
<dbReference type="CDD" id="cd00371">
    <property type="entry name" value="HMA"/>
    <property type="match status" value="1"/>
</dbReference>
<dbReference type="EMBL" id="AKWN02000002">
    <property type="protein sequence ID" value="EMP09748.1"/>
    <property type="molecule type" value="Genomic_DNA"/>
</dbReference>
<dbReference type="AlphaFoldDB" id="M6ZTI9"/>
<dbReference type="InterPro" id="IPR036163">
    <property type="entry name" value="HMA_dom_sf"/>
</dbReference>
<gene>
    <name evidence="1" type="ORF">LEP1GSC124_0130</name>
</gene>
<reference evidence="1 2" key="1">
    <citation type="submission" date="2013-01" db="EMBL/GenBank/DDBJ databases">
        <authorList>
            <person name="Harkins D.M."/>
            <person name="Durkin A.S."/>
            <person name="Brinkac L.M."/>
            <person name="Haft D.H."/>
            <person name="Selengut J.D."/>
            <person name="Sanka R."/>
            <person name="DePew J."/>
            <person name="Purushe J."/>
            <person name="Picardeau M."/>
            <person name="Werts C."/>
            <person name="Goarant C."/>
            <person name="Vinetz J.M."/>
            <person name="Sutton G.G."/>
            <person name="Nierman W.C."/>
            <person name="Fouts D.E."/>
        </authorList>
    </citation>
    <scope>NUCLEOTIDE SEQUENCE [LARGE SCALE GENOMIC DNA]</scope>
    <source>
        <strain evidence="1 2">200701872</strain>
    </source>
</reference>
<evidence type="ECO:0000313" key="2">
    <source>
        <dbReference type="Proteomes" id="UP000012117"/>
    </source>
</evidence>
<name>M6ZTI9_LEPIR</name>
<proteinExistence type="predicted"/>
<comment type="caution">
    <text evidence="1">The sequence shown here is derived from an EMBL/GenBank/DDBJ whole genome shotgun (WGS) entry which is preliminary data.</text>
</comment>
<organism evidence="1 2">
    <name type="scientific">Leptospira interrogans serovar Pyrogenes str. 200701872</name>
    <dbReference type="NCBI Taxonomy" id="1193029"/>
    <lineage>
        <taxon>Bacteria</taxon>
        <taxon>Pseudomonadati</taxon>
        <taxon>Spirochaetota</taxon>
        <taxon>Spirochaetia</taxon>
        <taxon>Leptospirales</taxon>
        <taxon>Leptospiraceae</taxon>
        <taxon>Leptospira</taxon>
    </lineage>
</organism>